<keyword evidence="3" id="KW-0274">FAD</keyword>
<dbReference type="GeneID" id="41977680"/>
<dbReference type="OrthoDB" id="66881at2759"/>
<protein>
    <recommendedName>
        <fullName evidence="7">Flavin-containing monooxygenase</fullName>
    </recommendedName>
</protein>
<accession>A0A507AKP1</accession>
<evidence type="ECO:0000313" key="5">
    <source>
        <dbReference type="EMBL" id="TPX08033.1"/>
    </source>
</evidence>
<dbReference type="AlphaFoldDB" id="A0A507AKP1"/>
<dbReference type="InterPro" id="IPR020946">
    <property type="entry name" value="Flavin_mOase-like"/>
</dbReference>
<evidence type="ECO:0000256" key="3">
    <source>
        <dbReference type="ARBA" id="ARBA00022827"/>
    </source>
</evidence>
<dbReference type="SUPFAM" id="SSF51905">
    <property type="entry name" value="FAD/NAD(P)-binding domain"/>
    <property type="match status" value="2"/>
</dbReference>
<dbReference type="RefSeq" id="XP_030989744.1">
    <property type="nucleotide sequence ID" value="XM_031132828.1"/>
</dbReference>
<organism evidence="5 6">
    <name type="scientific">Thyridium curvatum</name>
    <dbReference type="NCBI Taxonomy" id="1093900"/>
    <lineage>
        <taxon>Eukaryota</taxon>
        <taxon>Fungi</taxon>
        <taxon>Dikarya</taxon>
        <taxon>Ascomycota</taxon>
        <taxon>Pezizomycotina</taxon>
        <taxon>Sordariomycetes</taxon>
        <taxon>Sordariomycetidae</taxon>
        <taxon>Thyridiales</taxon>
        <taxon>Thyridiaceae</taxon>
        <taxon>Thyridium</taxon>
    </lineage>
</organism>
<evidence type="ECO:0000256" key="4">
    <source>
        <dbReference type="ARBA" id="ARBA00023002"/>
    </source>
</evidence>
<dbReference type="GO" id="GO:0004499">
    <property type="term" value="F:N,N-dimethylaniline monooxygenase activity"/>
    <property type="evidence" value="ECO:0007669"/>
    <property type="project" value="InterPro"/>
</dbReference>
<dbReference type="InterPro" id="IPR036188">
    <property type="entry name" value="FAD/NAD-bd_sf"/>
</dbReference>
<keyword evidence="6" id="KW-1185">Reference proteome</keyword>
<gene>
    <name evidence="5" type="ORF">E0L32_010233</name>
</gene>
<dbReference type="PANTHER" id="PTHR23023">
    <property type="entry name" value="DIMETHYLANILINE MONOOXYGENASE"/>
    <property type="match status" value="1"/>
</dbReference>
<proteinExistence type="inferred from homology"/>
<comment type="similarity">
    <text evidence="1">Belongs to the FMO family.</text>
</comment>
<dbReference type="Proteomes" id="UP000319257">
    <property type="component" value="Unassembled WGS sequence"/>
</dbReference>
<dbReference type="InParanoid" id="A0A507AKP1"/>
<dbReference type="Pfam" id="PF00743">
    <property type="entry name" value="FMO-like"/>
    <property type="match status" value="2"/>
</dbReference>
<dbReference type="PRINTS" id="PR00419">
    <property type="entry name" value="ADXRDTASE"/>
</dbReference>
<keyword evidence="2" id="KW-0285">Flavoprotein</keyword>
<evidence type="ECO:0000256" key="1">
    <source>
        <dbReference type="ARBA" id="ARBA00009183"/>
    </source>
</evidence>
<evidence type="ECO:0000256" key="2">
    <source>
        <dbReference type="ARBA" id="ARBA00022630"/>
    </source>
</evidence>
<keyword evidence="4" id="KW-0560">Oxidoreductase</keyword>
<evidence type="ECO:0008006" key="7">
    <source>
        <dbReference type="Google" id="ProtNLM"/>
    </source>
</evidence>
<dbReference type="InterPro" id="IPR050346">
    <property type="entry name" value="FMO-like"/>
</dbReference>
<dbReference type="GO" id="GO:0050660">
    <property type="term" value="F:flavin adenine dinucleotide binding"/>
    <property type="evidence" value="ECO:0007669"/>
    <property type="project" value="InterPro"/>
</dbReference>
<dbReference type="Gene3D" id="3.50.50.60">
    <property type="entry name" value="FAD/NAD(P)-binding domain"/>
    <property type="match status" value="2"/>
</dbReference>
<dbReference type="EMBL" id="SKBQ01000081">
    <property type="protein sequence ID" value="TPX08033.1"/>
    <property type="molecule type" value="Genomic_DNA"/>
</dbReference>
<evidence type="ECO:0000313" key="6">
    <source>
        <dbReference type="Proteomes" id="UP000319257"/>
    </source>
</evidence>
<comment type="caution">
    <text evidence="5">The sequence shown here is derived from an EMBL/GenBank/DDBJ whole genome shotgun (WGS) entry which is preliminary data.</text>
</comment>
<sequence length="510" mass="56554">MLDPSTVLDILPFISCGSFGFGLTMTVAKRVAVIGAGPAGAIAIDALVREQAFDVIRVFERREAAGGCWIGDKNPPPELQRSEITALSSRTADRPVPIPSTLPAQTARTNVPRYTESSIYPYLETNIDYLPMEFTQEPFPTEQSEWSVATHGPDTPFRHWSLVRKYVQDLVSRNGYQDLVSYSTTVERAEKIGNQWKLTLRKGGKRTDYWWVEWFDAVVVASGHYSVPYFPSIDGLAELAEKHPGSVIHSKHFRGSEAYVGKKVVVVGASVSAADIAYDLATTAQSPVHAVMVGHQFNGYFGGDAFDHPRISKKPSITRVQPDTRTVHFADGTLVAGVDALIFGTGYSWTLPFLPSVEVRNNRIPKLYQHVVYQPDPSLVFVGAVGAGLTFKVFEWQAVLAARVLAGRASLPSSEAQAKWEEDRIKARGDGAKFTLVFPDFKEYFDTLRKLAGPTTDGRGRDLPPFDDLWFERFMAGHERRKQMWRRLNAEAQGRGLVATDAAVKVRAML</sequence>
<reference evidence="5 6" key="1">
    <citation type="submission" date="2019-06" db="EMBL/GenBank/DDBJ databases">
        <title>Draft genome sequence of the filamentous fungus Phialemoniopsis curvata isolated from diesel fuel.</title>
        <authorList>
            <person name="Varaljay V.A."/>
            <person name="Lyon W.J."/>
            <person name="Crouch A.L."/>
            <person name="Drake C.E."/>
            <person name="Hollomon J.M."/>
            <person name="Nadeau L.J."/>
            <person name="Nunn H.S."/>
            <person name="Stevenson B.S."/>
            <person name="Bojanowski C.L."/>
            <person name="Crookes-Goodson W.J."/>
        </authorList>
    </citation>
    <scope>NUCLEOTIDE SEQUENCE [LARGE SCALE GENOMIC DNA]</scope>
    <source>
        <strain evidence="5 6">D216</strain>
    </source>
</reference>
<name>A0A507AKP1_9PEZI</name>
<dbReference type="GO" id="GO:0050661">
    <property type="term" value="F:NADP binding"/>
    <property type="evidence" value="ECO:0007669"/>
    <property type="project" value="InterPro"/>
</dbReference>